<dbReference type="GO" id="GO:0071294">
    <property type="term" value="P:cellular response to zinc ion"/>
    <property type="evidence" value="ECO:0007669"/>
    <property type="project" value="TreeGrafter"/>
</dbReference>
<dbReference type="PRINTS" id="PR00860">
    <property type="entry name" value="MTVERTEBRATE"/>
</dbReference>
<reference evidence="5" key="1">
    <citation type="submission" date="2023-06" db="EMBL/GenBank/DDBJ databases">
        <title>Reference genome for the Northern bat (Eptesicus nilssonii), a most northern bat species.</title>
        <authorList>
            <person name="Laine V.N."/>
            <person name="Pulliainen A.T."/>
            <person name="Lilley T.M."/>
        </authorList>
    </citation>
    <scope>NUCLEOTIDE SEQUENCE</scope>
    <source>
        <strain evidence="5">BLF_Eptnil</strain>
        <tissue evidence="5">Kidney</tissue>
    </source>
</reference>
<evidence type="ECO:0000256" key="3">
    <source>
        <dbReference type="ARBA" id="ARBA00022851"/>
    </source>
</evidence>
<comment type="similarity">
    <text evidence="1">Belongs to the metallothionein superfamily. Type 1 family.</text>
</comment>
<gene>
    <name evidence="5" type="ORF">QTO34_010854</name>
</gene>
<dbReference type="InterPro" id="IPR023587">
    <property type="entry name" value="Metalthion_dom_sf_vert"/>
</dbReference>
<organism evidence="5 6">
    <name type="scientific">Cnephaeus nilssonii</name>
    <name type="common">Northern bat</name>
    <name type="synonym">Eptesicus nilssonii</name>
    <dbReference type="NCBI Taxonomy" id="3371016"/>
    <lineage>
        <taxon>Eukaryota</taxon>
        <taxon>Metazoa</taxon>
        <taxon>Chordata</taxon>
        <taxon>Craniata</taxon>
        <taxon>Vertebrata</taxon>
        <taxon>Euteleostomi</taxon>
        <taxon>Mammalia</taxon>
        <taxon>Eutheria</taxon>
        <taxon>Laurasiatheria</taxon>
        <taxon>Chiroptera</taxon>
        <taxon>Yangochiroptera</taxon>
        <taxon>Vespertilionidae</taxon>
        <taxon>Cnephaeus</taxon>
    </lineage>
</organism>
<accession>A0AA40HG74</accession>
<dbReference type="GO" id="GO:0071280">
    <property type="term" value="P:cellular response to copper ion"/>
    <property type="evidence" value="ECO:0007669"/>
    <property type="project" value="TreeGrafter"/>
</dbReference>
<dbReference type="GO" id="GO:0006882">
    <property type="term" value="P:intracellular zinc ion homeostasis"/>
    <property type="evidence" value="ECO:0007669"/>
    <property type="project" value="TreeGrafter"/>
</dbReference>
<dbReference type="EMBL" id="JAULJE010000021">
    <property type="protein sequence ID" value="KAK1330656.1"/>
    <property type="molecule type" value="Genomic_DNA"/>
</dbReference>
<dbReference type="GO" id="GO:0010273">
    <property type="term" value="P:detoxification of copper ion"/>
    <property type="evidence" value="ECO:0007669"/>
    <property type="project" value="TreeGrafter"/>
</dbReference>
<dbReference type="PANTHER" id="PTHR23299">
    <property type="entry name" value="METALLOTHIONEIN"/>
    <property type="match status" value="1"/>
</dbReference>
<dbReference type="GO" id="GO:0046872">
    <property type="term" value="F:metal ion binding"/>
    <property type="evidence" value="ECO:0007669"/>
    <property type="project" value="UniProtKB-KW"/>
</dbReference>
<dbReference type="Proteomes" id="UP001177744">
    <property type="component" value="Unassembled WGS sequence"/>
</dbReference>
<evidence type="ECO:0008006" key="7">
    <source>
        <dbReference type="Google" id="ProtNLM"/>
    </source>
</evidence>
<comment type="caution">
    <text evidence="5">The sequence shown here is derived from an EMBL/GenBank/DDBJ whole genome shotgun (WGS) entry which is preliminary data.</text>
</comment>
<dbReference type="InterPro" id="IPR000006">
    <property type="entry name" value="Metalthion_vert"/>
</dbReference>
<dbReference type="FunFam" id="4.10.10.10:FF:000001">
    <property type="entry name" value="Metallothionein"/>
    <property type="match status" value="1"/>
</dbReference>
<dbReference type="InterPro" id="IPR017854">
    <property type="entry name" value="Metalthion_dom_sf"/>
</dbReference>
<dbReference type="AlphaFoldDB" id="A0AA40HG74"/>
<keyword evidence="3" id="KW-0480">Metal-thiolate cluster</keyword>
<dbReference type="GO" id="GO:0005634">
    <property type="term" value="C:nucleus"/>
    <property type="evidence" value="ECO:0007669"/>
    <property type="project" value="TreeGrafter"/>
</dbReference>
<feature type="compositionally biased region" description="Basic residues" evidence="4">
    <location>
        <begin position="96"/>
        <end position="108"/>
    </location>
</feature>
<feature type="region of interest" description="Disordered" evidence="4">
    <location>
        <begin position="85"/>
        <end position="146"/>
    </location>
</feature>
<protein>
    <recommendedName>
        <fullName evidence="7">Metallothionein</fullName>
    </recommendedName>
</protein>
<evidence type="ECO:0000313" key="5">
    <source>
        <dbReference type="EMBL" id="KAK1330656.1"/>
    </source>
</evidence>
<evidence type="ECO:0000256" key="2">
    <source>
        <dbReference type="ARBA" id="ARBA00022723"/>
    </source>
</evidence>
<keyword evidence="6" id="KW-1185">Reference proteome</keyword>
<dbReference type="SUPFAM" id="SSF57868">
    <property type="entry name" value="Metallothionein"/>
    <property type="match status" value="1"/>
</dbReference>
<dbReference type="PANTHER" id="PTHR23299:SF22">
    <property type="entry name" value="METALLOTHIONEIN-1G"/>
    <property type="match status" value="1"/>
</dbReference>
<proteinExistence type="inferred from homology"/>
<dbReference type="InterPro" id="IPR018064">
    <property type="entry name" value="Metalthion_vert_metal_BS"/>
</dbReference>
<dbReference type="GO" id="GO:0005737">
    <property type="term" value="C:cytoplasm"/>
    <property type="evidence" value="ECO:0007669"/>
    <property type="project" value="TreeGrafter"/>
</dbReference>
<keyword evidence="2" id="KW-0479">Metal-binding</keyword>
<evidence type="ECO:0000313" key="6">
    <source>
        <dbReference type="Proteomes" id="UP001177744"/>
    </source>
</evidence>
<name>A0AA40HG74_CNENI</name>
<evidence type="ECO:0000256" key="4">
    <source>
        <dbReference type="SAM" id="MobiDB-lite"/>
    </source>
</evidence>
<dbReference type="Pfam" id="PF00131">
    <property type="entry name" value="Metallothio"/>
    <property type="match status" value="1"/>
</dbReference>
<evidence type="ECO:0000256" key="1">
    <source>
        <dbReference type="ARBA" id="ARBA00007283"/>
    </source>
</evidence>
<dbReference type="PROSITE" id="PS00203">
    <property type="entry name" value="METALLOTHIONEIN_VRT"/>
    <property type="match status" value="1"/>
</dbReference>
<dbReference type="Gene3D" id="4.10.10.10">
    <property type="entry name" value="Metallothionein Isoform II"/>
    <property type="match status" value="1"/>
</dbReference>
<sequence length="227" mass="24451">MDPNCSCATGGSCTCAGSCKCKDCKCTSCKKSCCTCCPVGCAKCAQGCVCKGASDKCSCCGSCACAGSCKCTSCKKSAARTVRTEAQGPREAVRTARPRALRAARSRRAGGVQGRGGAAAPGPPLLGHKTSARAPPRHHAPDKNERPVFSRFGISSLTSDRNGPQLLLRHWWLLRLRRLLQMQRVQMHLLQEELLHLLPRGLCQVRPGLRLQRSLRQVQLLCVMRDA</sequence>
<dbReference type="GO" id="GO:0071276">
    <property type="term" value="P:cellular response to cadmium ion"/>
    <property type="evidence" value="ECO:0007669"/>
    <property type="project" value="TreeGrafter"/>
</dbReference>